<sequence>MRLLINTLALWLATVLAAGVELDPFDPGGTLEVVVTFLLVAAVFGIVNGVLAT</sequence>
<keyword evidence="3" id="KW-1185">Reference proteome</keyword>
<dbReference type="Proteomes" id="UP001500943">
    <property type="component" value="Unassembled WGS sequence"/>
</dbReference>
<feature type="transmembrane region" description="Helical" evidence="1">
    <location>
        <begin position="33"/>
        <end position="52"/>
    </location>
</feature>
<evidence type="ECO:0000313" key="3">
    <source>
        <dbReference type="Proteomes" id="UP001500943"/>
    </source>
</evidence>
<dbReference type="EMBL" id="BAAAKW010000017">
    <property type="protein sequence ID" value="GAA1211543.1"/>
    <property type="molecule type" value="Genomic_DNA"/>
</dbReference>
<evidence type="ECO:0000256" key="1">
    <source>
        <dbReference type="SAM" id="Phobius"/>
    </source>
</evidence>
<accession>A0ABP4G6K0</accession>
<evidence type="ECO:0000313" key="2">
    <source>
        <dbReference type="EMBL" id="GAA1211543.1"/>
    </source>
</evidence>
<reference evidence="3" key="1">
    <citation type="journal article" date="2019" name="Int. J. Syst. Evol. Microbiol.">
        <title>The Global Catalogue of Microorganisms (GCM) 10K type strain sequencing project: providing services to taxonomists for standard genome sequencing and annotation.</title>
        <authorList>
            <consortium name="The Broad Institute Genomics Platform"/>
            <consortium name="The Broad Institute Genome Sequencing Center for Infectious Disease"/>
            <person name="Wu L."/>
            <person name="Ma J."/>
        </authorList>
    </citation>
    <scope>NUCLEOTIDE SEQUENCE [LARGE SCALE GENOMIC DNA]</scope>
    <source>
        <strain evidence="3">JCM 12762</strain>
    </source>
</reference>
<keyword evidence="1" id="KW-0472">Membrane</keyword>
<keyword evidence="1" id="KW-1133">Transmembrane helix</keyword>
<protein>
    <submittedName>
        <fullName evidence="2">Uncharacterized protein</fullName>
    </submittedName>
</protein>
<keyword evidence="1" id="KW-0812">Transmembrane</keyword>
<proteinExistence type="predicted"/>
<name>A0ABP4G6K0_9MICO</name>
<comment type="caution">
    <text evidence="2">The sequence shown here is derived from an EMBL/GenBank/DDBJ whole genome shotgun (WGS) entry which is preliminary data.</text>
</comment>
<gene>
    <name evidence="2" type="ORF">GCM10009655_08330</name>
</gene>
<organism evidence="2 3">
    <name type="scientific">Rhodoglobus aureus</name>
    <dbReference type="NCBI Taxonomy" id="191497"/>
    <lineage>
        <taxon>Bacteria</taxon>
        <taxon>Bacillati</taxon>
        <taxon>Actinomycetota</taxon>
        <taxon>Actinomycetes</taxon>
        <taxon>Micrococcales</taxon>
        <taxon>Microbacteriaceae</taxon>
        <taxon>Rhodoglobus</taxon>
    </lineage>
</organism>